<organism evidence="3 4">
    <name type="scientific">Muricoccus nepalensis</name>
    <dbReference type="NCBI Taxonomy" id="1854500"/>
    <lineage>
        <taxon>Bacteria</taxon>
        <taxon>Pseudomonadati</taxon>
        <taxon>Pseudomonadota</taxon>
        <taxon>Alphaproteobacteria</taxon>
        <taxon>Acetobacterales</taxon>
        <taxon>Roseomonadaceae</taxon>
        <taxon>Muricoccus</taxon>
    </lineage>
</organism>
<reference evidence="3 4" key="1">
    <citation type="journal article" date="2019" name="Environ. Microbiol.">
        <title>Species interactions and distinct microbial communities in high Arctic permafrost affected cryosols are associated with the CH4 and CO2 gas fluxes.</title>
        <authorList>
            <person name="Altshuler I."/>
            <person name="Hamel J."/>
            <person name="Turney S."/>
            <person name="Magnuson E."/>
            <person name="Levesque R."/>
            <person name="Greer C."/>
            <person name="Whyte L.G."/>
        </authorList>
    </citation>
    <scope>NUCLEOTIDE SEQUENCE [LARGE SCALE GENOMIC DNA]</scope>
    <source>
        <strain evidence="3 4">S9.3B</strain>
    </source>
</reference>
<evidence type="ECO:0000313" key="4">
    <source>
        <dbReference type="Proteomes" id="UP000317078"/>
    </source>
</evidence>
<dbReference type="EMBL" id="RCZP01000007">
    <property type="protein sequence ID" value="TPG57680.1"/>
    <property type="molecule type" value="Genomic_DNA"/>
</dbReference>
<name>A0A502G8J5_9PROT</name>
<dbReference type="InterPro" id="IPR039447">
    <property type="entry name" value="UreH-like_TM_dom"/>
</dbReference>
<protein>
    <submittedName>
        <fullName evidence="3">Sulfite exporter TauE/SafE family protein</fullName>
    </submittedName>
</protein>
<feature type="transmembrane region" description="Helical" evidence="1">
    <location>
        <begin position="101"/>
        <end position="120"/>
    </location>
</feature>
<accession>A0A502G8J5</accession>
<evidence type="ECO:0000313" key="3">
    <source>
        <dbReference type="EMBL" id="TPG57680.1"/>
    </source>
</evidence>
<dbReference type="Proteomes" id="UP000317078">
    <property type="component" value="Unassembled WGS sequence"/>
</dbReference>
<comment type="caution">
    <text evidence="3">The sequence shown here is derived from an EMBL/GenBank/DDBJ whole genome shotgun (WGS) entry which is preliminary data.</text>
</comment>
<evidence type="ECO:0000259" key="2">
    <source>
        <dbReference type="Pfam" id="PF13386"/>
    </source>
</evidence>
<keyword evidence="1" id="KW-1133">Transmembrane helix</keyword>
<dbReference type="PANTHER" id="PTHR42208:SF1">
    <property type="entry name" value="HEAVY METAL TRANSPORTER"/>
    <property type="match status" value="1"/>
</dbReference>
<proteinExistence type="predicted"/>
<feature type="transmembrane region" description="Helical" evidence="1">
    <location>
        <begin position="73"/>
        <end position="95"/>
    </location>
</feature>
<dbReference type="AlphaFoldDB" id="A0A502G8J5"/>
<feature type="transmembrane region" description="Helical" evidence="1">
    <location>
        <begin position="155"/>
        <end position="176"/>
    </location>
</feature>
<feature type="transmembrane region" description="Helical" evidence="1">
    <location>
        <begin position="218"/>
        <end position="241"/>
    </location>
</feature>
<keyword evidence="1" id="KW-0472">Membrane</keyword>
<gene>
    <name evidence="3" type="ORF">EAH89_09610</name>
</gene>
<feature type="domain" description="Urease accessory protein UreH-like transmembrane" evidence="2">
    <location>
        <begin position="24"/>
        <end position="231"/>
    </location>
</feature>
<evidence type="ECO:0000256" key="1">
    <source>
        <dbReference type="SAM" id="Phobius"/>
    </source>
</evidence>
<dbReference type="RefSeq" id="WP_140882601.1">
    <property type="nucleotide sequence ID" value="NZ_RCZP01000007.1"/>
</dbReference>
<feature type="transmembrane region" description="Helical" evidence="1">
    <location>
        <begin position="20"/>
        <end position="46"/>
    </location>
</feature>
<dbReference type="PANTHER" id="PTHR42208">
    <property type="entry name" value="HEAVY METAL TRANSPORTER-RELATED"/>
    <property type="match status" value="1"/>
</dbReference>
<dbReference type="Pfam" id="PF13386">
    <property type="entry name" value="DsbD_2"/>
    <property type="match status" value="1"/>
</dbReference>
<keyword evidence="1" id="KW-0812">Transmembrane</keyword>
<sequence length="244" mass="23852">MLADCLHGLTALAPHDMAALMAAMLLAGLAGSVTHCAGMCGPFVIAQIADDPRGGRLARLGGAALLPYHAGRAVGYAALGALAGSAAGLVSLAAWRGLLALPLALAALVMLGQAAARLPLPAGLRLRLPVPHAGLPGAARLARLLDAPAGPRRGFLLGLMLSAIPCGLLYGALAAAMAAGSALAGALAMLAFVLGTIPALVGVALLGRLFGRRHGPALRLASAVALVANGGVLAVLALRAAGLA</sequence>
<keyword evidence="4" id="KW-1185">Reference proteome</keyword>
<feature type="transmembrane region" description="Helical" evidence="1">
    <location>
        <begin position="182"/>
        <end position="206"/>
    </location>
</feature>